<name>A0A0A8ZHM1_ARUDO</name>
<accession>A0A0A8ZHM1</accession>
<proteinExistence type="predicted"/>
<protein>
    <submittedName>
        <fullName evidence="1">Uncharacterized protein</fullName>
    </submittedName>
</protein>
<organism evidence="1">
    <name type="scientific">Arundo donax</name>
    <name type="common">Giant reed</name>
    <name type="synonym">Donax arundinaceus</name>
    <dbReference type="NCBI Taxonomy" id="35708"/>
    <lineage>
        <taxon>Eukaryota</taxon>
        <taxon>Viridiplantae</taxon>
        <taxon>Streptophyta</taxon>
        <taxon>Embryophyta</taxon>
        <taxon>Tracheophyta</taxon>
        <taxon>Spermatophyta</taxon>
        <taxon>Magnoliopsida</taxon>
        <taxon>Liliopsida</taxon>
        <taxon>Poales</taxon>
        <taxon>Poaceae</taxon>
        <taxon>PACMAD clade</taxon>
        <taxon>Arundinoideae</taxon>
        <taxon>Arundineae</taxon>
        <taxon>Arundo</taxon>
    </lineage>
</organism>
<evidence type="ECO:0000313" key="1">
    <source>
        <dbReference type="EMBL" id="JAD37153.1"/>
    </source>
</evidence>
<reference evidence="1" key="2">
    <citation type="journal article" date="2015" name="Data Brief">
        <title>Shoot transcriptome of the giant reed, Arundo donax.</title>
        <authorList>
            <person name="Barrero R.A."/>
            <person name="Guerrero F.D."/>
            <person name="Moolhuijzen P."/>
            <person name="Goolsby J.A."/>
            <person name="Tidwell J."/>
            <person name="Bellgard S.E."/>
            <person name="Bellgard M.I."/>
        </authorList>
    </citation>
    <scope>NUCLEOTIDE SEQUENCE</scope>
    <source>
        <tissue evidence="1">Shoot tissue taken approximately 20 cm above the soil surface</tissue>
    </source>
</reference>
<dbReference type="EMBL" id="GBRH01260742">
    <property type="protein sequence ID" value="JAD37153.1"/>
    <property type="molecule type" value="Transcribed_RNA"/>
</dbReference>
<sequence length="19" mass="2017">MNCVSASPPLHRIATCLTC</sequence>
<dbReference type="AlphaFoldDB" id="A0A0A8ZHM1"/>
<reference evidence="1" key="1">
    <citation type="submission" date="2014-09" db="EMBL/GenBank/DDBJ databases">
        <authorList>
            <person name="Magalhaes I.L.F."/>
            <person name="Oliveira U."/>
            <person name="Santos F.R."/>
            <person name="Vidigal T.H.D.A."/>
            <person name="Brescovit A.D."/>
            <person name="Santos A.J."/>
        </authorList>
    </citation>
    <scope>NUCLEOTIDE SEQUENCE</scope>
    <source>
        <tissue evidence="1">Shoot tissue taken approximately 20 cm above the soil surface</tissue>
    </source>
</reference>